<comment type="caution">
    <text evidence="1">The sequence shown here is derived from an EMBL/GenBank/DDBJ whole genome shotgun (WGS) entry which is preliminary data.</text>
</comment>
<sequence>MMLALATAVLGVYFTAVAGALRYVEYVLKSEDPDCVADRRPETDRLTEIVLAVLPAEGRSQVDADSGCERPREEPSIAVHVDGTTTGELTAAFRTRGWTPVSAARLAEEKGDEDRLAGLGTVADGRRLDVFLAEYDHDPGSVLVIAWFPED</sequence>
<evidence type="ECO:0000313" key="1">
    <source>
        <dbReference type="EMBL" id="TKK85657.1"/>
    </source>
</evidence>
<dbReference type="RefSeq" id="WP_137249521.1">
    <property type="nucleotide sequence ID" value="NZ_SZQA01000026.1"/>
</dbReference>
<proteinExistence type="predicted"/>
<protein>
    <submittedName>
        <fullName evidence="1">Uncharacterized protein</fullName>
    </submittedName>
</protein>
<accession>A0A4U3MD20</accession>
<evidence type="ECO:0000313" key="2">
    <source>
        <dbReference type="Proteomes" id="UP000308705"/>
    </source>
</evidence>
<dbReference type="OrthoDB" id="3538780at2"/>
<organism evidence="1 2">
    <name type="scientific">Herbidospora galbida</name>
    <dbReference type="NCBI Taxonomy" id="2575442"/>
    <lineage>
        <taxon>Bacteria</taxon>
        <taxon>Bacillati</taxon>
        <taxon>Actinomycetota</taxon>
        <taxon>Actinomycetes</taxon>
        <taxon>Streptosporangiales</taxon>
        <taxon>Streptosporangiaceae</taxon>
        <taxon>Herbidospora</taxon>
    </lineage>
</organism>
<reference evidence="1 2" key="1">
    <citation type="submission" date="2019-04" db="EMBL/GenBank/DDBJ databases">
        <title>Herbidospora sp. NEAU-GS14.nov., a novel actinomycete isolated from soil.</title>
        <authorList>
            <person name="Han L."/>
        </authorList>
    </citation>
    <scope>NUCLEOTIDE SEQUENCE [LARGE SCALE GENOMIC DNA]</scope>
    <source>
        <strain evidence="1 2">NEAU-GS14</strain>
    </source>
</reference>
<keyword evidence="2" id="KW-1185">Reference proteome</keyword>
<dbReference type="Proteomes" id="UP000308705">
    <property type="component" value="Unassembled WGS sequence"/>
</dbReference>
<dbReference type="AlphaFoldDB" id="A0A4U3MD20"/>
<name>A0A4U3MD20_9ACTN</name>
<gene>
    <name evidence="1" type="ORF">FDA94_25030</name>
</gene>
<dbReference type="EMBL" id="SZQA01000026">
    <property type="protein sequence ID" value="TKK85657.1"/>
    <property type="molecule type" value="Genomic_DNA"/>
</dbReference>